<dbReference type="InterPro" id="IPR015797">
    <property type="entry name" value="NUDIX_hydrolase-like_dom_sf"/>
</dbReference>
<dbReference type="RefSeq" id="WP_230079898.1">
    <property type="nucleotide sequence ID" value="NZ_QBKA01000002.1"/>
</dbReference>
<dbReference type="NCBIfam" id="NF001937">
    <property type="entry name" value="PRK00714.1-4"/>
    <property type="match status" value="1"/>
</dbReference>
<dbReference type="PROSITE" id="PS00893">
    <property type="entry name" value="NUDIX_BOX"/>
    <property type="match status" value="1"/>
</dbReference>
<dbReference type="Pfam" id="PF00293">
    <property type="entry name" value="NUDIX"/>
    <property type="match status" value="1"/>
</dbReference>
<dbReference type="Gene3D" id="3.90.79.10">
    <property type="entry name" value="Nucleoside Triphosphate Pyrophosphohydrolase"/>
    <property type="match status" value="1"/>
</dbReference>
<dbReference type="Proteomes" id="UP000253727">
    <property type="component" value="Unassembled WGS sequence"/>
</dbReference>
<comment type="cofactor">
    <cofactor evidence="2">
        <name>Mg(2+)</name>
        <dbReference type="ChEBI" id="CHEBI:18420"/>
    </cofactor>
</comment>
<dbReference type="PRINTS" id="PR00502">
    <property type="entry name" value="NUDIXFAMILY"/>
</dbReference>
<dbReference type="InterPro" id="IPR022927">
    <property type="entry name" value="RppH"/>
</dbReference>
<dbReference type="NCBIfam" id="NF001938">
    <property type="entry name" value="PRK00714.1-5"/>
    <property type="match status" value="1"/>
</dbReference>
<dbReference type="AlphaFoldDB" id="A0A369Q5F0"/>
<sequence>MAREGAAMELKKDAGYRPCVGVMLVNRAGKVFVGRRIDNKDSGFWQMPQGGVDEGEDLAAAALRELAEETGVTGQHVTLLAQTPEPLRYDLPDELMGKLWGGKYRGQEQIWFLARFSGEETDIDLDAHEQAEFCEWKWVDAADLAGMIVPFKQHIYRRVVAEFQSLL</sequence>
<comment type="caution">
    <text evidence="6">The sequence shown here is derived from an EMBL/GenBank/DDBJ whole genome shotgun (WGS) entry which is preliminary data.</text>
</comment>
<keyword evidence="3 4" id="KW-0378">Hydrolase</keyword>
<dbReference type="GO" id="GO:0034432">
    <property type="term" value="F:bis(5'-adenosyl)-pentaphosphatase activity"/>
    <property type="evidence" value="ECO:0007669"/>
    <property type="project" value="TreeGrafter"/>
</dbReference>
<dbReference type="HAMAP" id="MF_00298">
    <property type="entry name" value="Nudix_RppH"/>
    <property type="match status" value="1"/>
</dbReference>
<evidence type="ECO:0000313" key="6">
    <source>
        <dbReference type="EMBL" id="RDC60121.1"/>
    </source>
</evidence>
<dbReference type="InterPro" id="IPR020476">
    <property type="entry name" value="Nudix_hydrolase"/>
</dbReference>
<comment type="cofactor">
    <cofactor evidence="1">
        <name>Mn(2+)</name>
        <dbReference type="ChEBI" id="CHEBI:29035"/>
    </cofactor>
</comment>
<evidence type="ECO:0000256" key="1">
    <source>
        <dbReference type="ARBA" id="ARBA00001936"/>
    </source>
</evidence>
<proteinExistence type="inferred from homology"/>
<dbReference type="PROSITE" id="PS51462">
    <property type="entry name" value="NUDIX"/>
    <property type="match status" value="1"/>
</dbReference>
<organism evidence="6 7">
    <name type="scientific">Alteripontixanthobacter maritimus</name>
    <dbReference type="NCBI Taxonomy" id="2161824"/>
    <lineage>
        <taxon>Bacteria</taxon>
        <taxon>Pseudomonadati</taxon>
        <taxon>Pseudomonadota</taxon>
        <taxon>Alphaproteobacteria</taxon>
        <taxon>Sphingomonadales</taxon>
        <taxon>Erythrobacteraceae</taxon>
        <taxon>Alteripontixanthobacter</taxon>
    </lineage>
</organism>
<gene>
    <name evidence="4 6" type="primary">nudH</name>
    <name evidence="4" type="synonym">rppH</name>
    <name evidence="6" type="ORF">HME9302_01320</name>
</gene>
<evidence type="ECO:0000256" key="3">
    <source>
        <dbReference type="ARBA" id="ARBA00022801"/>
    </source>
</evidence>
<dbReference type="PANTHER" id="PTHR11839">
    <property type="entry name" value="UDP/ADP-SUGAR PYROPHOSPHATASE"/>
    <property type="match status" value="1"/>
</dbReference>
<name>A0A369Q5F0_9SPHN</name>
<dbReference type="GO" id="GO:0008893">
    <property type="term" value="F:guanosine-3',5'-bis(diphosphate) 3'-diphosphatase activity"/>
    <property type="evidence" value="ECO:0007669"/>
    <property type="project" value="TreeGrafter"/>
</dbReference>
<evidence type="ECO:0000256" key="2">
    <source>
        <dbReference type="ARBA" id="ARBA00001946"/>
    </source>
</evidence>
<comment type="similarity">
    <text evidence="4">Belongs to the Nudix hydrolase family. RppH subfamily.</text>
</comment>
<comment type="function">
    <text evidence="4">Accelerates the degradation of transcripts by removing pyrophosphate from the 5'-end of triphosphorylated RNA, leading to a more labile monophosphorylated state that can stimulate subsequent ribonuclease cleavage.</text>
</comment>
<comment type="cofactor">
    <cofactor evidence="4">
        <name>a divalent metal cation</name>
        <dbReference type="ChEBI" id="CHEBI:60240"/>
    </cofactor>
</comment>
<dbReference type="GO" id="GO:0019693">
    <property type="term" value="P:ribose phosphate metabolic process"/>
    <property type="evidence" value="ECO:0007669"/>
    <property type="project" value="TreeGrafter"/>
</dbReference>
<dbReference type="GO" id="GO:0006753">
    <property type="term" value="P:nucleoside phosphate metabolic process"/>
    <property type="evidence" value="ECO:0007669"/>
    <property type="project" value="TreeGrafter"/>
</dbReference>
<accession>A0A369Q5F0</accession>
<protein>
    <recommendedName>
        <fullName evidence="4">RNA pyrophosphohydrolase</fullName>
        <ecNumber evidence="4">3.6.1.-</ecNumber>
    </recommendedName>
    <alternativeName>
        <fullName evidence="4">(Di)nucleoside polyphosphate hydrolase</fullName>
    </alternativeName>
</protein>
<reference evidence="6 7" key="1">
    <citation type="submission" date="2018-04" db="EMBL/GenBank/DDBJ databases">
        <title>Altererythrobacter sp. HME9302 genome sequencing and assembly.</title>
        <authorList>
            <person name="Kang H."/>
            <person name="Kim H."/>
            <person name="Joh K."/>
        </authorList>
    </citation>
    <scope>NUCLEOTIDE SEQUENCE [LARGE SCALE GENOMIC DNA]</scope>
    <source>
        <strain evidence="6 7">HME9302</strain>
    </source>
</reference>
<dbReference type="CDD" id="cd03671">
    <property type="entry name" value="NUDIX_Ap4A_hydrolase_plant_like"/>
    <property type="match status" value="1"/>
</dbReference>
<dbReference type="EMBL" id="QBKA01000002">
    <property type="protein sequence ID" value="RDC60121.1"/>
    <property type="molecule type" value="Genomic_DNA"/>
</dbReference>
<evidence type="ECO:0000256" key="4">
    <source>
        <dbReference type="HAMAP-Rule" id="MF_00298"/>
    </source>
</evidence>
<keyword evidence="7" id="KW-1185">Reference proteome</keyword>
<dbReference type="SUPFAM" id="SSF55811">
    <property type="entry name" value="Nudix"/>
    <property type="match status" value="1"/>
</dbReference>
<dbReference type="InterPro" id="IPR020084">
    <property type="entry name" value="NUDIX_hydrolase_CS"/>
</dbReference>
<feature type="domain" description="Nudix hydrolase" evidence="5">
    <location>
        <begin position="15"/>
        <end position="161"/>
    </location>
</feature>
<dbReference type="PANTHER" id="PTHR11839:SF22">
    <property type="entry name" value="NUDIX HYDROLASE 26, CHLOROPLASTIC"/>
    <property type="match status" value="1"/>
</dbReference>
<evidence type="ECO:0000313" key="7">
    <source>
        <dbReference type="Proteomes" id="UP000253727"/>
    </source>
</evidence>
<feature type="short sequence motif" description="Nudix box" evidence="4">
    <location>
        <begin position="50"/>
        <end position="71"/>
    </location>
</feature>
<dbReference type="InterPro" id="IPR000086">
    <property type="entry name" value="NUDIX_hydrolase_dom"/>
</dbReference>
<dbReference type="EC" id="3.6.1.-" evidence="4"/>
<evidence type="ECO:0000259" key="5">
    <source>
        <dbReference type="PROSITE" id="PS51462"/>
    </source>
</evidence>